<keyword evidence="3 5" id="KW-1133">Transmembrane helix</keyword>
<feature type="transmembrane region" description="Helical" evidence="5">
    <location>
        <begin position="181"/>
        <end position="201"/>
    </location>
</feature>
<dbReference type="Proteomes" id="UP001620295">
    <property type="component" value="Unassembled WGS sequence"/>
</dbReference>
<dbReference type="PANTHER" id="PTHR43229:SF2">
    <property type="entry name" value="NODULATION PROTEIN J"/>
    <property type="match status" value="1"/>
</dbReference>
<dbReference type="PANTHER" id="PTHR43229">
    <property type="entry name" value="NODULATION PROTEIN J"/>
    <property type="match status" value="1"/>
</dbReference>
<evidence type="ECO:0000313" key="8">
    <source>
        <dbReference type="Proteomes" id="UP001620295"/>
    </source>
</evidence>
<organism evidence="7 8">
    <name type="scientific">Streptomyces milbemycinicus</name>
    <dbReference type="NCBI Taxonomy" id="476552"/>
    <lineage>
        <taxon>Bacteria</taxon>
        <taxon>Bacillati</taxon>
        <taxon>Actinomycetota</taxon>
        <taxon>Actinomycetes</taxon>
        <taxon>Kitasatosporales</taxon>
        <taxon>Streptomycetaceae</taxon>
        <taxon>Streptomyces</taxon>
    </lineage>
</organism>
<evidence type="ECO:0000256" key="4">
    <source>
        <dbReference type="ARBA" id="ARBA00023136"/>
    </source>
</evidence>
<feature type="transmembrane region" description="Helical" evidence="5">
    <location>
        <begin position="35"/>
        <end position="59"/>
    </location>
</feature>
<reference evidence="7 8" key="1">
    <citation type="submission" date="2024-11" db="EMBL/GenBank/DDBJ databases">
        <title>The Natural Products Discovery Center: Release of the First 8490 Sequenced Strains for Exploring Actinobacteria Biosynthetic Diversity.</title>
        <authorList>
            <person name="Kalkreuter E."/>
            <person name="Kautsar S.A."/>
            <person name="Yang D."/>
            <person name="Bader C.D."/>
            <person name="Teijaro C.N."/>
            <person name="Fluegel L."/>
            <person name="Davis C.M."/>
            <person name="Simpson J.R."/>
            <person name="Lauterbach L."/>
            <person name="Steele A.D."/>
            <person name="Gui C."/>
            <person name="Meng S."/>
            <person name="Li G."/>
            <person name="Viehrig K."/>
            <person name="Ye F."/>
            <person name="Su P."/>
            <person name="Kiefer A.F."/>
            <person name="Nichols A."/>
            <person name="Cepeda A.J."/>
            <person name="Yan W."/>
            <person name="Fan B."/>
            <person name="Jiang Y."/>
            <person name="Adhikari A."/>
            <person name="Zheng C.-J."/>
            <person name="Schuster L."/>
            <person name="Cowan T.M."/>
            <person name="Smanski M.J."/>
            <person name="Chevrette M.G."/>
            <person name="De Carvalho L.P.S."/>
            <person name="Shen B."/>
        </authorList>
    </citation>
    <scope>NUCLEOTIDE SEQUENCE [LARGE SCALE GENOMIC DNA]</scope>
    <source>
        <strain evidence="7 8">NPDC020863</strain>
    </source>
</reference>
<dbReference type="RefSeq" id="WP_358628995.1">
    <property type="nucleotide sequence ID" value="NZ_JBFACG010000027.1"/>
</dbReference>
<dbReference type="Pfam" id="PF01061">
    <property type="entry name" value="ABC2_membrane"/>
    <property type="match status" value="1"/>
</dbReference>
<evidence type="ECO:0000256" key="1">
    <source>
        <dbReference type="ARBA" id="ARBA00004141"/>
    </source>
</evidence>
<evidence type="ECO:0000256" key="3">
    <source>
        <dbReference type="ARBA" id="ARBA00022989"/>
    </source>
</evidence>
<accession>A0ABW8LRY4</accession>
<name>A0ABW8LRY4_9ACTN</name>
<evidence type="ECO:0000259" key="6">
    <source>
        <dbReference type="Pfam" id="PF01061"/>
    </source>
</evidence>
<proteinExistence type="predicted"/>
<dbReference type="EMBL" id="JBJDQH010000008">
    <property type="protein sequence ID" value="MFK4268348.1"/>
    <property type="molecule type" value="Genomic_DNA"/>
</dbReference>
<dbReference type="InterPro" id="IPR051784">
    <property type="entry name" value="Nod_factor_ABC_transporter"/>
</dbReference>
<feature type="domain" description="ABC-2 type transporter transmembrane" evidence="6">
    <location>
        <begin position="22"/>
        <end position="227"/>
    </location>
</feature>
<sequence>MSTEIEGIAGIDRKPLPFHRAVWTLFLVQLSNWRWSWRGMVITGMVAPILTLAAMGVFAKESGGQSVQQVFVGSLTLALLFETQNKVAANFAFMKFNDAFAFYAALPVRPQAFIVATAAAFTLLALPALVCTTLFGVLILGLHVSLSPLAVPVLLAVVLPFVGYGAWLGSRANSPEEAGSLSLLSVLAMVSLGPVAVPAHLLPDFMVWIGWANPAFYASSLLRQVFFGPVGGTTAVYFGVLLGYLLLMWVLSSKRIAGFGGTAEP</sequence>
<evidence type="ECO:0000256" key="2">
    <source>
        <dbReference type="ARBA" id="ARBA00022692"/>
    </source>
</evidence>
<dbReference type="InterPro" id="IPR013525">
    <property type="entry name" value="ABC2_TM"/>
</dbReference>
<feature type="transmembrane region" description="Helical" evidence="5">
    <location>
        <begin position="149"/>
        <end position="169"/>
    </location>
</feature>
<keyword evidence="2 5" id="KW-0812">Transmembrane</keyword>
<gene>
    <name evidence="7" type="ORF">ACI2L5_25880</name>
</gene>
<keyword evidence="8" id="KW-1185">Reference proteome</keyword>
<evidence type="ECO:0000256" key="5">
    <source>
        <dbReference type="SAM" id="Phobius"/>
    </source>
</evidence>
<feature type="transmembrane region" description="Helical" evidence="5">
    <location>
        <begin position="221"/>
        <end position="247"/>
    </location>
</feature>
<keyword evidence="4 5" id="KW-0472">Membrane</keyword>
<comment type="caution">
    <text evidence="7">The sequence shown here is derived from an EMBL/GenBank/DDBJ whole genome shotgun (WGS) entry which is preliminary data.</text>
</comment>
<comment type="subcellular location">
    <subcellularLocation>
        <location evidence="1">Membrane</location>
        <topology evidence="1">Multi-pass membrane protein</topology>
    </subcellularLocation>
</comment>
<feature type="transmembrane region" description="Helical" evidence="5">
    <location>
        <begin position="112"/>
        <end position="143"/>
    </location>
</feature>
<protein>
    <submittedName>
        <fullName evidence="7">ABC transporter permease</fullName>
    </submittedName>
</protein>
<evidence type="ECO:0000313" key="7">
    <source>
        <dbReference type="EMBL" id="MFK4268348.1"/>
    </source>
</evidence>